<sequence>MYPRKLQVYIGCVSLVGLILLAVTGHRFFTALSFIDFVLAVSILVASIFGVKMLRDNGSISVQLPVLVAAAIILGPAAGAWLGFFFTMDGWELTGKVRWPSILFNRAQFAISGWAAGAVFYGFGGSLLRLSFFEISIPLTVAAIVAFLLNWVLVMVAVSLRVHRPIWEVLRAHFKWSTPTFLLMIPVAYGMAAVYQDLGPYGELIFIVPLATLRYVLALLRHVNNMYKRSIDMILEGLNMRDSYTYGHSVRVGHYAGMLASYMGLAEDRVDVVHEAGLLHDIGKLGTPDSILRKAGRLNREEQLTMKEHPVIGSQLLEAVHLAGCSREFVRQHHERWDGRGYPDNLEGTEIAVEARIISVVDAYDAMTTDRPYRRAMPHAMAMAEIEKASGEQFDPAVVEKFIEMCQGRNLAQEEAVAQRWKHTGTEHAGGQGHGQSG</sequence>
<dbReference type="SUPFAM" id="SSF109604">
    <property type="entry name" value="HD-domain/PDEase-like"/>
    <property type="match status" value="1"/>
</dbReference>
<feature type="transmembrane region" description="Helical" evidence="1">
    <location>
        <begin position="31"/>
        <end position="54"/>
    </location>
</feature>
<dbReference type="Gene3D" id="1.10.3210.10">
    <property type="entry name" value="Hypothetical protein af1432"/>
    <property type="match status" value="1"/>
</dbReference>
<feature type="transmembrane region" description="Helical" evidence="1">
    <location>
        <begin position="6"/>
        <end position="24"/>
    </location>
</feature>
<name>A0ABM6RTS5_9FIRM</name>
<feature type="transmembrane region" description="Helical" evidence="1">
    <location>
        <begin position="201"/>
        <end position="220"/>
    </location>
</feature>
<evidence type="ECO:0000313" key="4">
    <source>
        <dbReference type="Proteomes" id="UP000325292"/>
    </source>
</evidence>
<keyword evidence="1" id="KW-0472">Membrane</keyword>
<evidence type="ECO:0000313" key="3">
    <source>
        <dbReference type="EMBL" id="AUW94731.1"/>
    </source>
</evidence>
<dbReference type="InterPro" id="IPR048430">
    <property type="entry name" value="MASE9"/>
</dbReference>
<dbReference type="EMBL" id="CP019454">
    <property type="protein sequence ID" value="AUW94731.1"/>
    <property type="molecule type" value="Genomic_DNA"/>
</dbReference>
<reference evidence="3 4" key="1">
    <citation type="journal article" date="2019" name="Sci. Rep.">
        <title>Sulfobacillus thermotolerans: new insights into resistance and metabolic capacities of acidophilic chemolithotrophs.</title>
        <authorList>
            <person name="Panyushkina A.E."/>
            <person name="Babenko V.V."/>
            <person name="Nikitina A.S."/>
            <person name="Selezneva O.V."/>
            <person name="Tsaplina I.A."/>
            <person name="Letarova M.A."/>
            <person name="Kostryukova E.S."/>
            <person name="Letarov A.V."/>
        </authorList>
    </citation>
    <scope>NUCLEOTIDE SEQUENCE [LARGE SCALE GENOMIC DNA]</scope>
    <source>
        <strain evidence="3 4">Kr1</strain>
    </source>
</reference>
<feature type="transmembrane region" description="Helical" evidence="1">
    <location>
        <begin position="109"/>
        <end position="129"/>
    </location>
</feature>
<evidence type="ECO:0000259" key="2">
    <source>
        <dbReference type="PROSITE" id="PS51832"/>
    </source>
</evidence>
<organism evidence="3 4">
    <name type="scientific">Sulfobacillus thermotolerans</name>
    <dbReference type="NCBI Taxonomy" id="338644"/>
    <lineage>
        <taxon>Bacteria</taxon>
        <taxon>Bacillati</taxon>
        <taxon>Bacillota</taxon>
        <taxon>Clostridia</taxon>
        <taxon>Eubacteriales</taxon>
        <taxon>Clostridiales Family XVII. Incertae Sedis</taxon>
        <taxon>Sulfobacillus</taxon>
    </lineage>
</organism>
<dbReference type="Pfam" id="PF13487">
    <property type="entry name" value="HD_5"/>
    <property type="match status" value="1"/>
</dbReference>
<accession>A0ABM6RTS5</accession>
<dbReference type="PROSITE" id="PS51832">
    <property type="entry name" value="HD_GYP"/>
    <property type="match status" value="1"/>
</dbReference>
<keyword evidence="1" id="KW-0812">Transmembrane</keyword>
<feature type="transmembrane region" description="Helical" evidence="1">
    <location>
        <begin position="66"/>
        <end position="88"/>
    </location>
</feature>
<dbReference type="CDD" id="cd00077">
    <property type="entry name" value="HDc"/>
    <property type="match status" value="1"/>
</dbReference>
<dbReference type="Proteomes" id="UP000325292">
    <property type="component" value="Chromosome"/>
</dbReference>
<dbReference type="InterPro" id="IPR003607">
    <property type="entry name" value="HD/PDEase_dom"/>
</dbReference>
<feature type="domain" description="HD-GYP" evidence="2">
    <location>
        <begin position="223"/>
        <end position="418"/>
    </location>
</feature>
<evidence type="ECO:0000256" key="1">
    <source>
        <dbReference type="SAM" id="Phobius"/>
    </source>
</evidence>
<feature type="transmembrane region" description="Helical" evidence="1">
    <location>
        <begin position="135"/>
        <end position="162"/>
    </location>
</feature>
<protein>
    <recommendedName>
        <fullName evidence="2">HD-GYP domain-containing protein</fullName>
    </recommendedName>
</protein>
<dbReference type="PANTHER" id="PTHR43155:SF2">
    <property type="entry name" value="CYCLIC DI-GMP PHOSPHODIESTERASE PA4108"/>
    <property type="match status" value="1"/>
</dbReference>
<dbReference type="InterPro" id="IPR037522">
    <property type="entry name" value="HD_GYP_dom"/>
</dbReference>
<dbReference type="InterPro" id="IPR006675">
    <property type="entry name" value="HDIG_dom"/>
</dbReference>
<keyword evidence="4" id="KW-1185">Reference proteome</keyword>
<dbReference type="PANTHER" id="PTHR43155">
    <property type="entry name" value="CYCLIC DI-GMP PHOSPHODIESTERASE PA4108-RELATED"/>
    <property type="match status" value="1"/>
</dbReference>
<gene>
    <name evidence="3" type="ORF">BXT84_12905</name>
</gene>
<dbReference type="Pfam" id="PF20972">
    <property type="entry name" value="MASE9"/>
    <property type="match status" value="1"/>
</dbReference>
<keyword evidence="1" id="KW-1133">Transmembrane helix</keyword>
<proteinExistence type="predicted"/>
<dbReference type="NCBIfam" id="TIGR00277">
    <property type="entry name" value="HDIG"/>
    <property type="match status" value="1"/>
</dbReference>
<dbReference type="SMART" id="SM00471">
    <property type="entry name" value="HDc"/>
    <property type="match status" value="1"/>
</dbReference>